<sequence>MSRTTPSGSGSGSGGASMSSYSATKNGGSTSRGSQPSESNLNTRLANLVAESAIIVVATRGCCMCLVVKHLLLGLGVNPTIFDVDAAEEAAMLEELSRIEGGGAQEKLPAVFVGGKLLGGVEKVMETHISGELVPLLKQAGALWL</sequence>
<dbReference type="GO" id="GO:0005737">
    <property type="term" value="C:cytoplasm"/>
    <property type="evidence" value="ECO:0007669"/>
    <property type="project" value="UniProtKB-SubCell"/>
</dbReference>
<accession>A0A1S3XH33</accession>
<dbReference type="GeneID" id="107764943"/>
<evidence type="ECO:0000256" key="1">
    <source>
        <dbReference type="ARBA" id="ARBA00004496"/>
    </source>
</evidence>
<feature type="compositionally biased region" description="Polar residues" evidence="5">
    <location>
        <begin position="23"/>
        <end position="39"/>
    </location>
</feature>
<dbReference type="InterPro" id="IPR002109">
    <property type="entry name" value="Glutaredoxin"/>
</dbReference>
<comment type="similarity">
    <text evidence="2">Belongs to the glutaredoxin family. CC-type subfamily.</text>
</comment>
<keyword evidence="4" id="KW-0676">Redox-active center</keyword>
<protein>
    <submittedName>
        <fullName evidence="8">Glutaredoxin-C9-like</fullName>
    </submittedName>
</protein>
<dbReference type="PROSITE" id="PS51354">
    <property type="entry name" value="GLUTAREDOXIN_2"/>
    <property type="match status" value="1"/>
</dbReference>
<dbReference type="OrthoDB" id="1226407at2759"/>
<dbReference type="Pfam" id="PF00462">
    <property type="entry name" value="Glutaredoxin"/>
    <property type="match status" value="1"/>
</dbReference>
<feature type="region of interest" description="Disordered" evidence="5">
    <location>
        <begin position="1"/>
        <end position="39"/>
    </location>
</feature>
<name>A0A1S3XH33_TOBAC</name>
<evidence type="ECO:0000256" key="4">
    <source>
        <dbReference type="ARBA" id="ARBA00023284"/>
    </source>
</evidence>
<dbReference type="SUPFAM" id="SSF52833">
    <property type="entry name" value="Thioredoxin-like"/>
    <property type="match status" value="1"/>
</dbReference>
<dbReference type="InterPro" id="IPR011905">
    <property type="entry name" value="GlrX-like_pln_2"/>
</dbReference>
<dbReference type="NCBIfam" id="TIGR02189">
    <property type="entry name" value="GlrX-like_plant"/>
    <property type="match status" value="1"/>
</dbReference>
<organism evidence="7 8">
    <name type="scientific">Nicotiana tabacum</name>
    <name type="common">Common tobacco</name>
    <dbReference type="NCBI Taxonomy" id="4097"/>
    <lineage>
        <taxon>Eukaryota</taxon>
        <taxon>Viridiplantae</taxon>
        <taxon>Streptophyta</taxon>
        <taxon>Embryophyta</taxon>
        <taxon>Tracheophyta</taxon>
        <taxon>Spermatophyta</taxon>
        <taxon>Magnoliopsida</taxon>
        <taxon>eudicotyledons</taxon>
        <taxon>Gunneridae</taxon>
        <taxon>Pentapetalae</taxon>
        <taxon>asterids</taxon>
        <taxon>lamiids</taxon>
        <taxon>Solanales</taxon>
        <taxon>Solanaceae</taxon>
        <taxon>Nicotianoideae</taxon>
        <taxon>Nicotianeae</taxon>
        <taxon>Nicotiana</taxon>
    </lineage>
</organism>
<comment type="subcellular location">
    <subcellularLocation>
        <location evidence="1">Cytoplasm</location>
    </subcellularLocation>
</comment>
<evidence type="ECO:0000313" key="7">
    <source>
        <dbReference type="Proteomes" id="UP000790787"/>
    </source>
</evidence>
<dbReference type="PaxDb" id="4097-A0A1S3XH33"/>
<evidence type="ECO:0000259" key="6">
    <source>
        <dbReference type="Pfam" id="PF00462"/>
    </source>
</evidence>
<keyword evidence="3" id="KW-0963">Cytoplasm</keyword>
<dbReference type="Gene3D" id="3.40.30.10">
    <property type="entry name" value="Glutaredoxin"/>
    <property type="match status" value="1"/>
</dbReference>
<gene>
    <name evidence="8" type="primary">LOC107764943</name>
</gene>
<proteinExistence type="inferred from homology"/>
<dbReference type="RefSeq" id="XP_016439007.1">
    <property type="nucleotide sequence ID" value="XM_016583521.1"/>
</dbReference>
<evidence type="ECO:0000313" key="8">
    <source>
        <dbReference type="RefSeq" id="XP_016439007.1"/>
    </source>
</evidence>
<dbReference type="KEGG" id="nta:107764943"/>
<evidence type="ECO:0000256" key="2">
    <source>
        <dbReference type="ARBA" id="ARBA00007568"/>
    </source>
</evidence>
<dbReference type="AlphaFoldDB" id="A0A1S3XH33"/>
<dbReference type="InterPro" id="IPR036249">
    <property type="entry name" value="Thioredoxin-like_sf"/>
</dbReference>
<dbReference type="Proteomes" id="UP000790787">
    <property type="component" value="Chromosome 3"/>
</dbReference>
<feature type="domain" description="Glutaredoxin" evidence="6">
    <location>
        <begin position="55"/>
        <end position="117"/>
    </location>
</feature>
<keyword evidence="7" id="KW-1185">Reference proteome</keyword>
<dbReference type="OMA" id="TCDMAHA"/>
<reference evidence="7" key="1">
    <citation type="journal article" date="2014" name="Nat. Commun.">
        <title>The tobacco genome sequence and its comparison with those of tomato and potato.</title>
        <authorList>
            <person name="Sierro N."/>
            <person name="Battey J.N."/>
            <person name="Ouadi S."/>
            <person name="Bakaher N."/>
            <person name="Bovet L."/>
            <person name="Willig A."/>
            <person name="Goepfert S."/>
            <person name="Peitsch M.C."/>
            <person name="Ivanov N.V."/>
        </authorList>
    </citation>
    <scope>NUCLEOTIDE SEQUENCE [LARGE SCALE GENOMIC DNA]</scope>
</reference>
<reference evidence="8" key="2">
    <citation type="submission" date="2025-08" db="UniProtKB">
        <authorList>
            <consortium name="RefSeq"/>
        </authorList>
    </citation>
    <scope>IDENTIFICATION</scope>
    <source>
        <tissue evidence="8">Leaf</tissue>
    </source>
</reference>
<evidence type="ECO:0000256" key="3">
    <source>
        <dbReference type="ARBA" id="ARBA00022490"/>
    </source>
</evidence>
<dbReference type="PANTHER" id="PTHR10168">
    <property type="entry name" value="GLUTAREDOXIN"/>
    <property type="match status" value="1"/>
</dbReference>
<evidence type="ECO:0000256" key="5">
    <source>
        <dbReference type="SAM" id="MobiDB-lite"/>
    </source>
</evidence>
<dbReference type="STRING" id="4097.A0A1S3XH33"/>
<dbReference type="RefSeq" id="XP_016439007.1">
    <property type="nucleotide sequence ID" value="XM_016583521.2"/>
</dbReference>